<evidence type="ECO:0000313" key="1">
    <source>
        <dbReference type="EMBL" id="KAJ8121862.1"/>
    </source>
</evidence>
<evidence type="ECO:0000313" key="2">
    <source>
        <dbReference type="Proteomes" id="UP001153332"/>
    </source>
</evidence>
<gene>
    <name evidence="1" type="ORF">O1611_g9990</name>
</gene>
<proteinExistence type="predicted"/>
<protein>
    <submittedName>
        <fullName evidence="1">Uncharacterized protein</fullName>
    </submittedName>
</protein>
<reference evidence="1" key="1">
    <citation type="submission" date="2022-12" db="EMBL/GenBank/DDBJ databases">
        <title>Genome Sequence of Lasiodiplodia mahajangana.</title>
        <authorList>
            <person name="Buettner E."/>
        </authorList>
    </citation>
    <scope>NUCLEOTIDE SEQUENCE</scope>
    <source>
        <strain evidence="1">VT137</strain>
    </source>
</reference>
<dbReference type="EMBL" id="JAPUUL010003711">
    <property type="protein sequence ID" value="KAJ8121862.1"/>
    <property type="molecule type" value="Genomic_DNA"/>
</dbReference>
<keyword evidence="2" id="KW-1185">Reference proteome</keyword>
<dbReference type="Proteomes" id="UP001153332">
    <property type="component" value="Unassembled WGS sequence"/>
</dbReference>
<organism evidence="1 2">
    <name type="scientific">Lasiodiplodia mahajangana</name>
    <dbReference type="NCBI Taxonomy" id="1108764"/>
    <lineage>
        <taxon>Eukaryota</taxon>
        <taxon>Fungi</taxon>
        <taxon>Dikarya</taxon>
        <taxon>Ascomycota</taxon>
        <taxon>Pezizomycotina</taxon>
        <taxon>Dothideomycetes</taxon>
        <taxon>Dothideomycetes incertae sedis</taxon>
        <taxon>Botryosphaeriales</taxon>
        <taxon>Botryosphaeriaceae</taxon>
        <taxon>Lasiodiplodia</taxon>
    </lineage>
</organism>
<sequence>MRYSLASQALCGAVTVSALAVPNSPVEKRVQHVDISSFKSFPTADPQEFFDKADDSIRGFFDIGMFNDGPMDEAGKWLDRPQAILEDIGDKLELHFENLEEKIEDYLESLTKDQGKNAVKAAKSQIKGRVDGLSKAIDPLPDLNDFFGLTTKKPSPAQELPQIIPDISKDADNSEAAATCNPSNSHVRFEWDDYTSSRARATATRTSSPCTAA</sequence>
<name>A0ACC2J376_9PEZI</name>
<accession>A0ACC2J376</accession>
<comment type="caution">
    <text evidence="1">The sequence shown here is derived from an EMBL/GenBank/DDBJ whole genome shotgun (WGS) entry which is preliminary data.</text>
</comment>